<dbReference type="Proteomes" id="UP000002640">
    <property type="component" value="Unassembled WGS sequence"/>
</dbReference>
<dbReference type="AlphaFoldDB" id="G4ZGQ3"/>
<gene>
    <name evidence="2" type="ORF">PHYSODRAFT_560168</name>
</gene>
<dbReference type="OMA" id="GIPYHEV"/>
<dbReference type="Gene3D" id="3.40.50.1820">
    <property type="entry name" value="alpha/beta hydrolase"/>
    <property type="match status" value="1"/>
</dbReference>
<evidence type="ECO:0000313" key="3">
    <source>
        <dbReference type="Proteomes" id="UP000002640"/>
    </source>
</evidence>
<keyword evidence="1" id="KW-0732">Signal</keyword>
<evidence type="ECO:0000256" key="1">
    <source>
        <dbReference type="SAM" id="SignalP"/>
    </source>
</evidence>
<dbReference type="EMBL" id="JH159154">
    <property type="protein sequence ID" value="EGZ17552.1"/>
    <property type="molecule type" value="Genomic_DNA"/>
</dbReference>
<proteinExistence type="predicted"/>
<dbReference type="PANTHER" id="PTHR22538:SF1">
    <property type="entry name" value="VWFD DOMAIN-CONTAINING PROTEIN"/>
    <property type="match status" value="1"/>
</dbReference>
<feature type="signal peptide" evidence="1">
    <location>
        <begin position="1"/>
        <end position="23"/>
    </location>
</feature>
<sequence>MKSALSLAAAVLALAASDAVVSAASSLPSIKLGFNIQRSTMEVYGTSSFDVYVKPVLSGSNISFDGKVTFQQDGTTHNLVLVDGIPYHEVINSTADSTTCLPTQLFPSVPVIVEAIASATAVSSVDTNQDISCANGAWLSTTFAGESYVLCTGSDTEDGNFTVYGEDLSISFEYLTEDVTITKPANAPSDCTAVSDGSVALSSVVQLYGLSSSSSRRTLKEQAGAARLASATCACLGTPRPCLFFHGMDVEADGGIVDSYSFFGDIKEHAPCCSSFSFAILNTVDYEWYNDTLQEKACNAAMNVSTGTTDSGSTEINDLIIVAHSMGNNMLAGALATGKCSIGSNVDWVDLSGPMKGSMGSDFLHQICDGGSVLQDILAELGGLIGQCPGTTTRRSLVYDGGNYCDAACSARYAAARAVHEKYVTASMCGTTYSGLLSSEYAGLLAGGLLIPHHSSKNDGIVEFQSCIGNLDSSSFDDTYSATWYAAALNHADTTFHNGEGLFSSAKKPLKWFECLL</sequence>
<keyword evidence="3" id="KW-1185">Reference proteome</keyword>
<name>G4ZGQ3_PHYSP</name>
<evidence type="ECO:0000313" key="2">
    <source>
        <dbReference type="EMBL" id="EGZ17552.1"/>
    </source>
</evidence>
<reference evidence="2 3" key="1">
    <citation type="journal article" date="2006" name="Science">
        <title>Phytophthora genome sequences uncover evolutionary origins and mechanisms of pathogenesis.</title>
        <authorList>
            <person name="Tyler B.M."/>
            <person name="Tripathy S."/>
            <person name="Zhang X."/>
            <person name="Dehal P."/>
            <person name="Jiang R.H."/>
            <person name="Aerts A."/>
            <person name="Arredondo F.D."/>
            <person name="Baxter L."/>
            <person name="Bensasson D."/>
            <person name="Beynon J.L."/>
            <person name="Chapman J."/>
            <person name="Damasceno C.M."/>
            <person name="Dorrance A.E."/>
            <person name="Dou D."/>
            <person name="Dickerman A.W."/>
            <person name="Dubchak I.L."/>
            <person name="Garbelotto M."/>
            <person name="Gijzen M."/>
            <person name="Gordon S.G."/>
            <person name="Govers F."/>
            <person name="Grunwald N.J."/>
            <person name="Huang W."/>
            <person name="Ivors K.L."/>
            <person name="Jones R.W."/>
            <person name="Kamoun S."/>
            <person name="Krampis K."/>
            <person name="Lamour K.H."/>
            <person name="Lee M.K."/>
            <person name="McDonald W.H."/>
            <person name="Medina M."/>
            <person name="Meijer H.J."/>
            <person name="Nordberg E.K."/>
            <person name="Maclean D.J."/>
            <person name="Ospina-Giraldo M.D."/>
            <person name="Morris P.F."/>
            <person name="Phuntumart V."/>
            <person name="Putnam N.H."/>
            <person name="Rash S."/>
            <person name="Rose J.K."/>
            <person name="Sakihama Y."/>
            <person name="Salamov A.A."/>
            <person name="Savidor A."/>
            <person name="Scheuring C.F."/>
            <person name="Smith B.M."/>
            <person name="Sobral B.W."/>
            <person name="Terry A."/>
            <person name="Torto-Alalibo T.A."/>
            <person name="Win J."/>
            <person name="Xu Z."/>
            <person name="Zhang H."/>
            <person name="Grigoriev I.V."/>
            <person name="Rokhsar D.S."/>
            <person name="Boore J.L."/>
        </authorList>
    </citation>
    <scope>NUCLEOTIDE SEQUENCE [LARGE SCALE GENOMIC DNA]</scope>
    <source>
        <strain evidence="2 3">P6497</strain>
    </source>
</reference>
<dbReference type="RefSeq" id="XP_009526610.1">
    <property type="nucleotide sequence ID" value="XM_009528315.1"/>
</dbReference>
<dbReference type="KEGG" id="psoj:PHYSODRAFT_560168"/>
<organism evidence="2 3">
    <name type="scientific">Phytophthora sojae (strain P6497)</name>
    <name type="common">Soybean stem and root rot agent</name>
    <name type="synonym">Phytophthora megasperma f. sp. glycines</name>
    <dbReference type="NCBI Taxonomy" id="1094619"/>
    <lineage>
        <taxon>Eukaryota</taxon>
        <taxon>Sar</taxon>
        <taxon>Stramenopiles</taxon>
        <taxon>Oomycota</taxon>
        <taxon>Peronosporomycetes</taxon>
        <taxon>Peronosporales</taxon>
        <taxon>Peronosporaceae</taxon>
        <taxon>Phytophthora</taxon>
    </lineage>
</organism>
<accession>G4ZGQ3</accession>
<protein>
    <submittedName>
        <fullName evidence="2">Uncharacterized protein</fullName>
    </submittedName>
</protein>
<dbReference type="PANTHER" id="PTHR22538">
    <property type="entry name" value="CILIA- AND FLAGELLA-ASSOCIATED PROTEIN 74"/>
    <property type="match status" value="1"/>
</dbReference>
<dbReference type="InterPro" id="IPR029058">
    <property type="entry name" value="AB_hydrolase_fold"/>
</dbReference>
<dbReference type="InParanoid" id="G4ZGQ3"/>
<feature type="chain" id="PRO_5003472458" evidence="1">
    <location>
        <begin position="24"/>
        <end position="517"/>
    </location>
</feature>
<dbReference type="GeneID" id="20663466"/>